<evidence type="ECO:0000259" key="1">
    <source>
        <dbReference type="Pfam" id="PF24821"/>
    </source>
</evidence>
<proteinExistence type="predicted"/>
<comment type="caution">
    <text evidence="2">The sequence shown here is derived from an EMBL/GenBank/DDBJ whole genome shotgun (WGS) entry which is preliminary data.</text>
</comment>
<accession>A0ABV5LNA5</accession>
<dbReference type="InterPro" id="IPR056128">
    <property type="entry name" value="DUF7711"/>
</dbReference>
<evidence type="ECO:0000313" key="2">
    <source>
        <dbReference type="EMBL" id="MFB9375585.1"/>
    </source>
</evidence>
<gene>
    <name evidence="2" type="ORF">ACFFVI_01255</name>
</gene>
<feature type="domain" description="DUF7711" evidence="1">
    <location>
        <begin position="1"/>
        <end position="207"/>
    </location>
</feature>
<protein>
    <recommendedName>
        <fullName evidence="1">DUF7711 domain-containing protein</fullName>
    </recommendedName>
</protein>
<dbReference type="RefSeq" id="WP_380140261.1">
    <property type="nucleotide sequence ID" value="NZ_JBHLUI010000012.1"/>
</dbReference>
<name>A0ABV5LNA5_9ACTN</name>
<keyword evidence="3" id="KW-1185">Reference proteome</keyword>
<dbReference type="EMBL" id="JBHMDM010000001">
    <property type="protein sequence ID" value="MFB9375585.1"/>
    <property type="molecule type" value="Genomic_DNA"/>
</dbReference>
<dbReference type="Pfam" id="PF24821">
    <property type="entry name" value="DUF7711"/>
    <property type="match status" value="1"/>
</dbReference>
<dbReference type="Proteomes" id="UP001589748">
    <property type="component" value="Unassembled WGS sequence"/>
</dbReference>
<evidence type="ECO:0000313" key="3">
    <source>
        <dbReference type="Proteomes" id="UP001589748"/>
    </source>
</evidence>
<organism evidence="2 3">
    <name type="scientific">Kineococcus gynurae</name>
    <dbReference type="NCBI Taxonomy" id="452979"/>
    <lineage>
        <taxon>Bacteria</taxon>
        <taxon>Bacillati</taxon>
        <taxon>Actinomycetota</taxon>
        <taxon>Actinomycetes</taxon>
        <taxon>Kineosporiales</taxon>
        <taxon>Kineosporiaceae</taxon>
        <taxon>Kineococcus</taxon>
    </lineage>
</organism>
<sequence>MRWSTAVRRIEEIADECARMAAQPAAIFRLRVTEAWLHGPLLDPPVEELTDATVPLRVALVHEDRVEGDAGPAAWGTLPPGAGQWLAASRLPRWQVRTRFRAVGSPVANHEIVAPLRFWTLDAGLDEAVVAALRSGRAEEVARRREPEPAPGEALAAVEAELARSLHRMGELSAARERHRHEPGQEKRLEELADVVAGYLDLRHARERVGRG</sequence>
<reference evidence="2 3" key="1">
    <citation type="submission" date="2024-09" db="EMBL/GenBank/DDBJ databases">
        <authorList>
            <person name="Sun Q."/>
            <person name="Mori K."/>
        </authorList>
    </citation>
    <scope>NUCLEOTIDE SEQUENCE [LARGE SCALE GENOMIC DNA]</scope>
    <source>
        <strain evidence="2 3">TISTR 1856</strain>
    </source>
</reference>